<name>A0A0A8XNI7_ARUDO</name>
<dbReference type="AlphaFoldDB" id="A0A0A8XNI7"/>
<protein>
    <submittedName>
        <fullName evidence="1">Uncharacterized protein</fullName>
    </submittedName>
</protein>
<organism evidence="1">
    <name type="scientific">Arundo donax</name>
    <name type="common">Giant reed</name>
    <name type="synonym">Donax arundinaceus</name>
    <dbReference type="NCBI Taxonomy" id="35708"/>
    <lineage>
        <taxon>Eukaryota</taxon>
        <taxon>Viridiplantae</taxon>
        <taxon>Streptophyta</taxon>
        <taxon>Embryophyta</taxon>
        <taxon>Tracheophyta</taxon>
        <taxon>Spermatophyta</taxon>
        <taxon>Magnoliopsida</taxon>
        <taxon>Liliopsida</taxon>
        <taxon>Poales</taxon>
        <taxon>Poaceae</taxon>
        <taxon>PACMAD clade</taxon>
        <taxon>Arundinoideae</taxon>
        <taxon>Arundineae</taxon>
        <taxon>Arundo</taxon>
    </lineage>
</organism>
<dbReference type="EMBL" id="GBRH01282974">
    <property type="protein sequence ID" value="JAD14921.1"/>
    <property type="molecule type" value="Transcribed_RNA"/>
</dbReference>
<accession>A0A0A8XNI7</accession>
<evidence type="ECO:0000313" key="1">
    <source>
        <dbReference type="EMBL" id="JAD14921.1"/>
    </source>
</evidence>
<proteinExistence type="predicted"/>
<reference evidence="1" key="2">
    <citation type="journal article" date="2015" name="Data Brief">
        <title>Shoot transcriptome of the giant reed, Arundo donax.</title>
        <authorList>
            <person name="Barrero R.A."/>
            <person name="Guerrero F.D."/>
            <person name="Moolhuijzen P."/>
            <person name="Goolsby J.A."/>
            <person name="Tidwell J."/>
            <person name="Bellgard S.E."/>
            <person name="Bellgard M.I."/>
        </authorList>
    </citation>
    <scope>NUCLEOTIDE SEQUENCE</scope>
    <source>
        <tissue evidence="1">Shoot tissue taken approximately 20 cm above the soil surface</tissue>
    </source>
</reference>
<reference evidence="1" key="1">
    <citation type="submission" date="2014-09" db="EMBL/GenBank/DDBJ databases">
        <authorList>
            <person name="Magalhaes I.L.F."/>
            <person name="Oliveira U."/>
            <person name="Santos F.R."/>
            <person name="Vidigal T.H.D.A."/>
            <person name="Brescovit A.D."/>
            <person name="Santos A.J."/>
        </authorList>
    </citation>
    <scope>NUCLEOTIDE SEQUENCE</scope>
    <source>
        <tissue evidence="1">Shoot tissue taken approximately 20 cm above the soil surface</tissue>
    </source>
</reference>
<sequence>MRTRVAAAVQPRAPVVMLLRHTGHLQCSAVRSVTTILFYSSR</sequence>